<comment type="similarity">
    <text evidence="2 7">Belongs to the acyltransferase 3 family.</text>
</comment>
<evidence type="ECO:0000256" key="6">
    <source>
        <dbReference type="ARBA" id="ARBA00023136"/>
    </source>
</evidence>
<comment type="caution">
    <text evidence="9">The sequence shown here is derived from an EMBL/GenBank/DDBJ whole genome shotgun (WGS) entry which is preliminary data.</text>
</comment>
<dbReference type="OrthoDB" id="1072135at2"/>
<feature type="transmembrane region" description="Helical" evidence="7">
    <location>
        <begin position="142"/>
        <end position="161"/>
    </location>
</feature>
<organism evidence="9 10">
    <name type="scientific">Buttiauxella agrestis ATCC 33320</name>
    <dbReference type="NCBI Taxonomy" id="1006004"/>
    <lineage>
        <taxon>Bacteria</taxon>
        <taxon>Pseudomonadati</taxon>
        <taxon>Pseudomonadota</taxon>
        <taxon>Gammaproteobacteria</taxon>
        <taxon>Enterobacterales</taxon>
        <taxon>Enterobacteriaceae</taxon>
        <taxon>Buttiauxella</taxon>
    </lineage>
</organism>
<dbReference type="eggNOG" id="COG3274">
    <property type="taxonomic scope" value="Bacteria"/>
</dbReference>
<dbReference type="UniPathway" id="UPA00566"/>
<feature type="transmembrane region" description="Helical" evidence="7">
    <location>
        <begin position="268"/>
        <end position="289"/>
    </location>
</feature>
<keyword evidence="4 7" id="KW-0812">Transmembrane</keyword>
<feature type="transmembrane region" description="Helical" evidence="7">
    <location>
        <begin position="301"/>
        <end position="322"/>
    </location>
</feature>
<evidence type="ECO:0000259" key="8">
    <source>
        <dbReference type="Pfam" id="PF01757"/>
    </source>
</evidence>
<dbReference type="GO" id="GO:0016413">
    <property type="term" value="F:O-acetyltransferase activity"/>
    <property type="evidence" value="ECO:0007669"/>
    <property type="project" value="InterPro"/>
</dbReference>
<comment type="function">
    <text evidence="7">Responsible for the incorporation of O-acetyl groups into the enterobacterial common antigen (ECA) trisaccharide repeat units.</text>
</comment>
<keyword evidence="10" id="KW-1185">Reference proteome</keyword>
<name>A0A085G073_9ENTR</name>
<dbReference type="RefSeq" id="WP_034499366.1">
    <property type="nucleotide sequence ID" value="NZ_JMPI01000069.1"/>
</dbReference>
<dbReference type="HAMAP" id="MF_01949">
    <property type="entry name" value="Acetyltr_WecH"/>
    <property type="match status" value="1"/>
</dbReference>
<feature type="domain" description="Acyltransferase 3" evidence="8">
    <location>
        <begin position="6"/>
        <end position="319"/>
    </location>
</feature>
<feature type="transmembrane region" description="Helical" evidence="7">
    <location>
        <begin position="50"/>
        <end position="67"/>
    </location>
</feature>
<dbReference type="InterPro" id="IPR032905">
    <property type="entry name" value="WecH"/>
</dbReference>
<evidence type="ECO:0000313" key="10">
    <source>
        <dbReference type="Proteomes" id="UP000028653"/>
    </source>
</evidence>
<keyword evidence="3 7" id="KW-1003">Cell membrane</keyword>
<feature type="transmembrane region" description="Helical" evidence="7">
    <location>
        <begin position="204"/>
        <end position="225"/>
    </location>
</feature>
<dbReference type="Proteomes" id="UP000028653">
    <property type="component" value="Unassembled WGS sequence"/>
</dbReference>
<dbReference type="GO" id="GO:0009246">
    <property type="term" value="P:enterobacterial common antigen biosynthetic process"/>
    <property type="evidence" value="ECO:0007669"/>
    <property type="project" value="UniProtKB-UniRule"/>
</dbReference>
<evidence type="ECO:0000256" key="3">
    <source>
        <dbReference type="ARBA" id="ARBA00022475"/>
    </source>
</evidence>
<accession>A0A085G073</accession>
<feature type="transmembrane region" description="Helical" evidence="7">
    <location>
        <begin position="115"/>
        <end position="135"/>
    </location>
</feature>
<evidence type="ECO:0000256" key="7">
    <source>
        <dbReference type="HAMAP-Rule" id="MF_01949"/>
    </source>
</evidence>
<dbReference type="Pfam" id="PF01757">
    <property type="entry name" value="Acyl_transf_3"/>
    <property type="match status" value="1"/>
</dbReference>
<dbReference type="AlphaFoldDB" id="A0A085G073"/>
<evidence type="ECO:0000256" key="2">
    <source>
        <dbReference type="ARBA" id="ARBA00007400"/>
    </source>
</evidence>
<feature type="transmembrane region" description="Helical" evidence="7">
    <location>
        <begin position="237"/>
        <end position="256"/>
    </location>
</feature>
<feature type="transmembrane region" description="Helical" evidence="7">
    <location>
        <begin position="76"/>
        <end position="95"/>
    </location>
</feature>
<gene>
    <name evidence="9" type="primary">yiaH</name>
    <name evidence="7" type="synonym">wecH</name>
    <name evidence="9" type="ORF">GBAG_3934</name>
</gene>
<comment type="pathway">
    <text evidence="7">Bacterial outer membrane biogenesis; enterobacterial common antigen biosynthesis.</text>
</comment>
<evidence type="ECO:0000256" key="4">
    <source>
        <dbReference type="ARBA" id="ARBA00022692"/>
    </source>
</evidence>
<evidence type="ECO:0000313" key="9">
    <source>
        <dbReference type="EMBL" id="KFC77118.1"/>
    </source>
</evidence>
<dbReference type="PANTHER" id="PTHR40074:SF2">
    <property type="entry name" value="O-ACETYLTRANSFERASE WECH"/>
    <property type="match status" value="1"/>
</dbReference>
<dbReference type="PANTHER" id="PTHR40074">
    <property type="entry name" value="O-ACETYLTRANSFERASE WECH"/>
    <property type="match status" value="1"/>
</dbReference>
<keyword evidence="7" id="KW-0997">Cell inner membrane</keyword>
<feature type="transmembrane region" description="Helical" evidence="7">
    <location>
        <begin position="181"/>
        <end position="197"/>
    </location>
</feature>
<dbReference type="EMBL" id="JMPI01000069">
    <property type="protein sequence ID" value="KFC77118.1"/>
    <property type="molecule type" value="Genomic_DNA"/>
</dbReference>
<dbReference type="EC" id="2.3.1.-" evidence="7"/>
<evidence type="ECO:0000256" key="1">
    <source>
        <dbReference type="ARBA" id="ARBA00004651"/>
    </source>
</evidence>
<keyword evidence="5 7" id="KW-1133">Transmembrane helix</keyword>
<feature type="transmembrane region" description="Helical" evidence="7">
    <location>
        <begin position="12"/>
        <end position="30"/>
    </location>
</feature>
<evidence type="ECO:0000256" key="5">
    <source>
        <dbReference type="ARBA" id="ARBA00022989"/>
    </source>
</evidence>
<reference evidence="9 10" key="1">
    <citation type="submission" date="2014-05" db="EMBL/GenBank/DDBJ databases">
        <title>ATOL: Assembling a taxonomically balanced genome-scale reconstruction of the evolutionary history of the Enterobacteriaceae.</title>
        <authorList>
            <person name="Plunkett G.III."/>
            <person name="Neeno-Eckwall E.C."/>
            <person name="Glasner J.D."/>
            <person name="Perna N.T."/>
        </authorList>
    </citation>
    <scope>NUCLEOTIDE SEQUENCE [LARGE SCALE GENOMIC DNA]</scope>
    <source>
        <strain evidence="9 10">ATCC 33320</strain>
    </source>
</reference>
<sequence length="332" mass="37536">MQQQKINWIDNLRGIACLMVVMIHTTTWYITNANIVSPFSWDLSNVLNSASRVSVPLFFMISGYLFFGERSAQQRHFLRIVTCLLFYSVIALIYIKLFTPINAGLSLRYILQKPVFYHLWFFFAIMVIYLLSPLIQVKKVNATVILGLMVLLGVVANPNTVPQTLDGFKWLPINLYIRGDTFYYVLYGLLGRAIGMFETDKRWISGLAAGIFVLCIFSISTGTRHQLEVNGNFADTFYVYCGPLVFIAAIGLLVLVKNCLNSRPLPGLTLISQHSLGIYGFHALIIHFLRTHGYQITSSPVLDILWIFGVTLAGSLLLSMVLQRIDTRKMVS</sequence>
<dbReference type="InterPro" id="IPR002656">
    <property type="entry name" value="Acyl_transf_3_dom"/>
</dbReference>
<keyword evidence="7 9" id="KW-0808">Transferase</keyword>
<protein>
    <recommendedName>
        <fullName evidence="7">O-acetyltransferase WecH</fullName>
        <ecNumber evidence="7">2.3.1.-</ecNumber>
    </recommendedName>
</protein>
<dbReference type="GO" id="GO:0005886">
    <property type="term" value="C:plasma membrane"/>
    <property type="evidence" value="ECO:0007669"/>
    <property type="project" value="UniProtKB-SubCell"/>
</dbReference>
<keyword evidence="6 7" id="KW-0472">Membrane</keyword>
<keyword evidence="7 9" id="KW-0012">Acyltransferase</keyword>
<proteinExistence type="inferred from homology"/>
<dbReference type="STRING" id="1006004.GBAG_3934"/>
<comment type="subcellular location">
    <subcellularLocation>
        <location evidence="7">Cell inner membrane</location>
        <topology evidence="7">Multi-pass membrane protein</topology>
    </subcellularLocation>
    <subcellularLocation>
        <location evidence="1">Cell membrane</location>
        <topology evidence="1">Multi-pass membrane protein</topology>
    </subcellularLocation>
</comment>